<dbReference type="SUPFAM" id="SSF64376">
    <property type="entry name" value="YlxR-like"/>
    <property type="match status" value="1"/>
</dbReference>
<dbReference type="EMBL" id="CP071794">
    <property type="protein sequence ID" value="QTD56668.1"/>
    <property type="molecule type" value="Genomic_DNA"/>
</dbReference>
<proteinExistence type="predicted"/>
<name>A0ABX7T9D4_9SPHN</name>
<dbReference type="PANTHER" id="PTHR34215">
    <property type="entry name" value="BLL0784 PROTEIN"/>
    <property type="match status" value="1"/>
</dbReference>
<evidence type="ECO:0000259" key="1">
    <source>
        <dbReference type="Pfam" id="PF04296"/>
    </source>
</evidence>
<organism evidence="2 3">
    <name type="scientific">Parasphingorhabdus cellanae</name>
    <dbReference type="NCBI Taxonomy" id="2806553"/>
    <lineage>
        <taxon>Bacteria</taxon>
        <taxon>Pseudomonadati</taxon>
        <taxon>Pseudomonadota</taxon>
        <taxon>Alphaproteobacteria</taxon>
        <taxon>Sphingomonadales</taxon>
        <taxon>Sphingomonadaceae</taxon>
        <taxon>Parasphingorhabdus</taxon>
    </lineage>
</organism>
<dbReference type="InterPro" id="IPR007393">
    <property type="entry name" value="YlxR_dom"/>
</dbReference>
<dbReference type="InterPro" id="IPR035931">
    <property type="entry name" value="YlxR-like_sf"/>
</dbReference>
<sequence>MRKLPNETPSKPLDRAPHRKCILTGESLPQEALVRLALSPDNAIAPDVRAKAPGRGAWISVDRSALETAQAKGILKGALARAFKTGTLTIPDDLAGQVEKALERATLDRLGLESRGGMLLTGSEKIETAARQGDLNMLLHAADAGRDGSAKLDQAWRVGSDREGQDVRGQILPVDRQGLSVALGRQNVVHIGITDKRAAGRISHMLDRWRHFIGSDKVGGASDDGGEAEKKVA</sequence>
<dbReference type="RefSeq" id="WP_207988526.1">
    <property type="nucleotide sequence ID" value="NZ_CP071794.1"/>
</dbReference>
<feature type="domain" description="YlxR" evidence="1">
    <location>
        <begin position="19"/>
        <end position="86"/>
    </location>
</feature>
<keyword evidence="3" id="KW-1185">Reference proteome</keyword>
<dbReference type="PANTHER" id="PTHR34215:SF1">
    <property type="entry name" value="YLXR DOMAIN-CONTAINING PROTEIN"/>
    <property type="match status" value="1"/>
</dbReference>
<protein>
    <submittedName>
        <fullName evidence="2">DUF448 domain-containing protein</fullName>
    </submittedName>
</protein>
<evidence type="ECO:0000313" key="3">
    <source>
        <dbReference type="Proteomes" id="UP000663923"/>
    </source>
</evidence>
<dbReference type="Proteomes" id="UP000663923">
    <property type="component" value="Chromosome"/>
</dbReference>
<evidence type="ECO:0000313" key="2">
    <source>
        <dbReference type="EMBL" id="QTD56668.1"/>
    </source>
</evidence>
<accession>A0ABX7T9D4</accession>
<dbReference type="Gene3D" id="3.30.1230.10">
    <property type="entry name" value="YlxR-like"/>
    <property type="match status" value="1"/>
</dbReference>
<gene>
    <name evidence="2" type="ORF">J4G78_03525</name>
</gene>
<dbReference type="CDD" id="cd00279">
    <property type="entry name" value="YlxR"/>
    <property type="match status" value="1"/>
</dbReference>
<dbReference type="InterPro" id="IPR029064">
    <property type="entry name" value="Ribosomal_eL30-like_sf"/>
</dbReference>
<dbReference type="Pfam" id="PF04296">
    <property type="entry name" value="YlxR"/>
    <property type="match status" value="1"/>
</dbReference>
<reference evidence="2 3" key="1">
    <citation type="submission" date="2021-03" db="EMBL/GenBank/DDBJ databases">
        <title>Complete genome of Parasphingorhabdus_sp.JHSY0214.</title>
        <authorList>
            <person name="Yoo J.H."/>
            <person name="Bae J.W."/>
        </authorList>
    </citation>
    <scope>NUCLEOTIDE SEQUENCE [LARGE SCALE GENOMIC DNA]</scope>
    <source>
        <strain evidence="2 3">JHSY0214</strain>
    </source>
</reference>
<dbReference type="InterPro" id="IPR037465">
    <property type="entry name" value="YlxR"/>
</dbReference>
<dbReference type="SUPFAM" id="SSF55315">
    <property type="entry name" value="L30e-like"/>
    <property type="match status" value="1"/>
</dbReference>